<dbReference type="EMBL" id="CABFNO020001407">
    <property type="protein sequence ID" value="CAG9986993.1"/>
    <property type="molecule type" value="Genomic_DNA"/>
</dbReference>
<evidence type="ECO:0000313" key="4">
    <source>
        <dbReference type="Proteomes" id="UP000754883"/>
    </source>
</evidence>
<evidence type="ECO:0000256" key="1">
    <source>
        <dbReference type="SAM" id="MobiDB-lite"/>
    </source>
</evidence>
<dbReference type="OrthoDB" id="4085451at2759"/>
<dbReference type="Pfam" id="PF22943">
    <property type="entry name" value="HTH_68"/>
    <property type="match status" value="1"/>
</dbReference>
<gene>
    <name evidence="3" type="ORF">CBYS24578_00013636</name>
</gene>
<feature type="compositionally biased region" description="Pro residues" evidence="1">
    <location>
        <begin position="89"/>
        <end position="98"/>
    </location>
</feature>
<evidence type="ECO:0000313" key="3">
    <source>
        <dbReference type="EMBL" id="CAG9986993.1"/>
    </source>
</evidence>
<organism evidence="3 4">
    <name type="scientific">Clonostachys byssicola</name>
    <dbReference type="NCBI Taxonomy" id="160290"/>
    <lineage>
        <taxon>Eukaryota</taxon>
        <taxon>Fungi</taxon>
        <taxon>Dikarya</taxon>
        <taxon>Ascomycota</taxon>
        <taxon>Pezizomycotina</taxon>
        <taxon>Sordariomycetes</taxon>
        <taxon>Hypocreomycetidae</taxon>
        <taxon>Hypocreales</taxon>
        <taxon>Bionectriaceae</taxon>
        <taxon>Clonostachys</taxon>
    </lineage>
</organism>
<accession>A0A9N9UE09</accession>
<feature type="region of interest" description="Disordered" evidence="1">
    <location>
        <begin position="1"/>
        <end position="143"/>
    </location>
</feature>
<protein>
    <recommendedName>
        <fullName evidence="2">Helix-turn-helix domain-containing protein</fullName>
    </recommendedName>
</protein>
<name>A0A9N9UE09_9HYPO</name>
<feature type="domain" description="Helix-turn-helix" evidence="2">
    <location>
        <begin position="149"/>
        <end position="193"/>
    </location>
</feature>
<evidence type="ECO:0000259" key="2">
    <source>
        <dbReference type="Pfam" id="PF22943"/>
    </source>
</evidence>
<dbReference type="InterPro" id="IPR054448">
    <property type="entry name" value="HTH_put_ascomycetes"/>
</dbReference>
<reference evidence="4" key="1">
    <citation type="submission" date="2019-06" db="EMBL/GenBank/DDBJ databases">
        <authorList>
            <person name="Broberg M."/>
        </authorList>
    </citation>
    <scope>NUCLEOTIDE SEQUENCE [LARGE SCALE GENOMIC DNA]</scope>
</reference>
<feature type="compositionally biased region" description="Basic and acidic residues" evidence="1">
    <location>
        <begin position="122"/>
        <end position="132"/>
    </location>
</feature>
<dbReference type="Proteomes" id="UP000754883">
    <property type="component" value="Unassembled WGS sequence"/>
</dbReference>
<comment type="caution">
    <text evidence="3">The sequence shown here is derived from an EMBL/GenBank/DDBJ whole genome shotgun (WGS) entry which is preliminary data.</text>
</comment>
<keyword evidence="4" id="KW-1185">Reference proteome</keyword>
<sequence length="202" mass="21163">MGAGSSKAARTATRKYPTTASKAAVTRPAVSRPQPAPSAAAGPKDDAPPKEIDPDAAPGDFSARLHQMGVVQPNPTFSPSSRAARKHGPPPPPRPLEPNGPTAPLAPLFAPSTSNTTLSALDARRRLQKQAEAELDPTQRSGNLQGRRFVDMRTLIDAIRMRDSGVPLAGIEERLGLERGLLGKLSGPEVLSHVSGPKGQAQ</sequence>
<reference evidence="3 4" key="2">
    <citation type="submission" date="2021-10" db="EMBL/GenBank/DDBJ databases">
        <authorList>
            <person name="Piombo E."/>
        </authorList>
    </citation>
    <scope>NUCLEOTIDE SEQUENCE [LARGE SCALE GENOMIC DNA]</scope>
</reference>
<proteinExistence type="predicted"/>
<dbReference type="AlphaFoldDB" id="A0A9N9UE09"/>
<feature type="compositionally biased region" description="Basic and acidic residues" evidence="1">
    <location>
        <begin position="43"/>
        <end position="53"/>
    </location>
</feature>